<proteinExistence type="predicted"/>
<dbReference type="AlphaFoldDB" id="A0AAD5RB26"/>
<name>A0AAD5RB26_PARTN</name>
<gene>
    <name evidence="1" type="ORF">KIN20_035390</name>
</gene>
<dbReference type="EMBL" id="JAHQIW010007222">
    <property type="protein sequence ID" value="KAJ1373060.1"/>
    <property type="molecule type" value="Genomic_DNA"/>
</dbReference>
<reference evidence="1" key="1">
    <citation type="submission" date="2021-06" db="EMBL/GenBank/DDBJ databases">
        <title>Parelaphostrongylus tenuis whole genome reference sequence.</title>
        <authorList>
            <person name="Garwood T.J."/>
            <person name="Larsen P.A."/>
            <person name="Fountain-Jones N.M."/>
            <person name="Garbe J.R."/>
            <person name="Macchietto M.G."/>
            <person name="Kania S.A."/>
            <person name="Gerhold R.W."/>
            <person name="Richards J.E."/>
            <person name="Wolf T.M."/>
        </authorList>
    </citation>
    <scope>NUCLEOTIDE SEQUENCE</scope>
    <source>
        <strain evidence="1">MNPRO001-30</strain>
        <tissue evidence="1">Meninges</tissue>
    </source>
</reference>
<organism evidence="1 2">
    <name type="scientific">Parelaphostrongylus tenuis</name>
    <name type="common">Meningeal worm</name>
    <dbReference type="NCBI Taxonomy" id="148309"/>
    <lineage>
        <taxon>Eukaryota</taxon>
        <taxon>Metazoa</taxon>
        <taxon>Ecdysozoa</taxon>
        <taxon>Nematoda</taxon>
        <taxon>Chromadorea</taxon>
        <taxon>Rhabditida</taxon>
        <taxon>Rhabditina</taxon>
        <taxon>Rhabditomorpha</taxon>
        <taxon>Strongyloidea</taxon>
        <taxon>Metastrongylidae</taxon>
        <taxon>Parelaphostrongylus</taxon>
    </lineage>
</organism>
<sequence>MARMAECVTLTPYTTSRAVSRGAASVFAFKWPLITSHGRPLGSSSSSSRFALQISLGRCWSFANADRFSLSYFFTSGQFHVSWLRSSLSASTLLWIVKQLSLYRQKEEEF</sequence>
<keyword evidence="2" id="KW-1185">Reference proteome</keyword>
<protein>
    <submittedName>
        <fullName evidence="1">Uncharacterized protein</fullName>
    </submittedName>
</protein>
<dbReference type="Proteomes" id="UP001196413">
    <property type="component" value="Unassembled WGS sequence"/>
</dbReference>
<comment type="caution">
    <text evidence="1">The sequence shown here is derived from an EMBL/GenBank/DDBJ whole genome shotgun (WGS) entry which is preliminary data.</text>
</comment>
<evidence type="ECO:0000313" key="2">
    <source>
        <dbReference type="Proteomes" id="UP001196413"/>
    </source>
</evidence>
<evidence type="ECO:0000313" key="1">
    <source>
        <dbReference type="EMBL" id="KAJ1373060.1"/>
    </source>
</evidence>
<accession>A0AAD5RB26</accession>